<dbReference type="AlphaFoldDB" id="A0A445DNM1"/>
<feature type="region of interest" description="Disordered" evidence="1">
    <location>
        <begin position="87"/>
        <end position="122"/>
    </location>
</feature>
<comment type="caution">
    <text evidence="2">The sequence shown here is derived from an EMBL/GenBank/DDBJ whole genome shotgun (WGS) entry which is preliminary data.</text>
</comment>
<gene>
    <name evidence="2" type="ORF">Ahy_A03g010820</name>
</gene>
<evidence type="ECO:0000313" key="2">
    <source>
        <dbReference type="EMBL" id="RYR64767.1"/>
    </source>
</evidence>
<protein>
    <submittedName>
        <fullName evidence="2">Uncharacterized protein</fullName>
    </submittedName>
</protein>
<reference evidence="2 3" key="1">
    <citation type="submission" date="2019-01" db="EMBL/GenBank/DDBJ databases">
        <title>Sequencing of cultivated peanut Arachis hypogaea provides insights into genome evolution and oil improvement.</title>
        <authorList>
            <person name="Chen X."/>
        </authorList>
    </citation>
    <scope>NUCLEOTIDE SEQUENCE [LARGE SCALE GENOMIC DNA]</scope>
    <source>
        <strain evidence="3">cv. Fuhuasheng</strain>
        <tissue evidence="2">Leaves</tissue>
    </source>
</reference>
<organism evidence="2 3">
    <name type="scientific">Arachis hypogaea</name>
    <name type="common">Peanut</name>
    <dbReference type="NCBI Taxonomy" id="3818"/>
    <lineage>
        <taxon>Eukaryota</taxon>
        <taxon>Viridiplantae</taxon>
        <taxon>Streptophyta</taxon>
        <taxon>Embryophyta</taxon>
        <taxon>Tracheophyta</taxon>
        <taxon>Spermatophyta</taxon>
        <taxon>Magnoliopsida</taxon>
        <taxon>eudicotyledons</taxon>
        <taxon>Gunneridae</taxon>
        <taxon>Pentapetalae</taxon>
        <taxon>rosids</taxon>
        <taxon>fabids</taxon>
        <taxon>Fabales</taxon>
        <taxon>Fabaceae</taxon>
        <taxon>Papilionoideae</taxon>
        <taxon>50 kb inversion clade</taxon>
        <taxon>dalbergioids sensu lato</taxon>
        <taxon>Dalbergieae</taxon>
        <taxon>Pterocarpus clade</taxon>
        <taxon>Arachis</taxon>
    </lineage>
</organism>
<dbReference type="Proteomes" id="UP000289738">
    <property type="component" value="Chromosome A03"/>
</dbReference>
<dbReference type="EMBL" id="SDMP01000003">
    <property type="protein sequence ID" value="RYR64767.1"/>
    <property type="molecule type" value="Genomic_DNA"/>
</dbReference>
<keyword evidence="3" id="KW-1185">Reference proteome</keyword>
<evidence type="ECO:0000313" key="3">
    <source>
        <dbReference type="Proteomes" id="UP000289738"/>
    </source>
</evidence>
<proteinExistence type="predicted"/>
<name>A0A445DNM1_ARAHY</name>
<accession>A0A445DNM1</accession>
<evidence type="ECO:0000256" key="1">
    <source>
        <dbReference type="SAM" id="MobiDB-lite"/>
    </source>
</evidence>
<sequence length="122" mass="13290">MEKNACVSNKIPKAVYTSSNLSAATLSSPFSPHRNTSPCHHPYRINYYVHGGWGPRGEWGPVGMGMGSNIPPRREMGRGWGANLRAEMGSREASPAPALPCPIDIPTSMEEVDQLQKQKKAT</sequence>